<evidence type="ECO:0000313" key="4">
    <source>
        <dbReference type="EMBL" id="PKC52291.1"/>
    </source>
</evidence>
<reference evidence="3 6" key="1">
    <citation type="submission" date="2016-04" db="EMBL/GenBank/DDBJ databases">
        <title>Genome analyses suggest a sexual origin of heterokaryosis in a supposedly ancient asexual fungus.</title>
        <authorList>
            <person name="Ropars J."/>
            <person name="Sedzielewska K."/>
            <person name="Noel J."/>
            <person name="Charron P."/>
            <person name="Farinelli L."/>
            <person name="Marton T."/>
            <person name="Kruger M."/>
            <person name="Pelin A."/>
            <person name="Brachmann A."/>
            <person name="Corradi N."/>
        </authorList>
    </citation>
    <scope>NUCLEOTIDE SEQUENCE [LARGE SCALE GENOMIC DNA]</scope>
    <source>
        <strain evidence="3 6">A5</strain>
    </source>
</reference>
<dbReference type="EMBL" id="LLXH01006043">
    <property type="protein sequence ID" value="PKC52291.1"/>
    <property type="molecule type" value="Genomic_DNA"/>
</dbReference>
<gene>
    <name evidence="2" type="ORF">CHRIB12_LOCUS7624</name>
    <name evidence="4" type="ORF">RhiirA1_481841</name>
    <name evidence="3" type="ORF">RhiirA5_430987</name>
</gene>
<dbReference type="Proteomes" id="UP000232688">
    <property type="component" value="Unassembled WGS sequence"/>
</dbReference>
<keyword evidence="1" id="KW-0472">Membrane</keyword>
<dbReference type="OrthoDB" id="10307280at2759"/>
<evidence type="ECO:0000313" key="3">
    <source>
        <dbReference type="EMBL" id="PKB98679.1"/>
    </source>
</evidence>
<evidence type="ECO:0000256" key="1">
    <source>
        <dbReference type="SAM" id="Phobius"/>
    </source>
</evidence>
<proteinExistence type="predicted"/>
<dbReference type="EMBL" id="LLXJ01002519">
    <property type="protein sequence ID" value="PKB98679.1"/>
    <property type="molecule type" value="Genomic_DNA"/>
</dbReference>
<reference evidence="4 5" key="3">
    <citation type="submission" date="2017-10" db="EMBL/GenBank/DDBJ databases">
        <title>Extensive intraspecific genome diversity in a model arbuscular mycorrhizal fungus.</title>
        <authorList>
            <person name="Chen E.C.H."/>
            <person name="Morin E."/>
            <person name="Baudet D."/>
            <person name="Noel J."/>
            <person name="Ndikumana S."/>
            <person name="Charron P."/>
            <person name="St-Onge C."/>
            <person name="Giorgi J."/>
            <person name="Grigoriev I.V."/>
            <person name="Roux C."/>
            <person name="Martin F.M."/>
            <person name="Corradi N."/>
        </authorList>
    </citation>
    <scope>NUCLEOTIDE SEQUENCE [LARGE SCALE GENOMIC DNA]</scope>
    <source>
        <strain evidence="4 5">A1</strain>
    </source>
</reference>
<organism evidence="4 5">
    <name type="scientific">Rhizophagus irregularis</name>
    <dbReference type="NCBI Taxonomy" id="588596"/>
    <lineage>
        <taxon>Eukaryota</taxon>
        <taxon>Fungi</taxon>
        <taxon>Fungi incertae sedis</taxon>
        <taxon>Mucoromycota</taxon>
        <taxon>Glomeromycotina</taxon>
        <taxon>Glomeromycetes</taxon>
        <taxon>Glomerales</taxon>
        <taxon>Glomeraceae</taxon>
        <taxon>Rhizophagus</taxon>
    </lineage>
</organism>
<comment type="caution">
    <text evidence="4">The sequence shown here is derived from an EMBL/GenBank/DDBJ whole genome shotgun (WGS) entry which is preliminary data.</text>
</comment>
<reference evidence="2" key="5">
    <citation type="submission" date="2020-05" db="EMBL/GenBank/DDBJ databases">
        <authorList>
            <person name="Rincon C."/>
            <person name="Sanders R I."/>
            <person name="Robbins C."/>
            <person name="Chaturvedi A."/>
        </authorList>
    </citation>
    <scope>NUCLEOTIDE SEQUENCE</scope>
    <source>
        <strain evidence="2">CHB12</strain>
    </source>
</reference>
<reference evidence="4 5" key="4">
    <citation type="submission" date="2017-10" db="EMBL/GenBank/DDBJ databases">
        <title>Genome analyses suggest a sexual origin of heterokaryosis in a supposedly ancient asexual fungus.</title>
        <authorList>
            <person name="Corradi N."/>
            <person name="Sedzielewska K."/>
            <person name="Noel J."/>
            <person name="Charron P."/>
            <person name="Farinelli L."/>
            <person name="Marton T."/>
            <person name="Kruger M."/>
            <person name="Pelin A."/>
            <person name="Brachmann A."/>
            <person name="Corradi N."/>
        </authorList>
    </citation>
    <scope>NUCLEOTIDE SEQUENCE [LARGE SCALE GENOMIC DNA]</scope>
    <source>
        <strain evidence="4 5">A1</strain>
    </source>
</reference>
<name>A0A2I1ER05_9GLOM</name>
<sequence length="113" mass="13596">MRQNYNIDDNYDDENIYDYKKKDVSTWDENVETVEDEEPPPSYDNSTETNLHLQFLHHSHNKIIQLLNEHGLLMYSLWKKIITSHFKYSNLKFLHMAMIFSFLNLSLIIVMNL</sequence>
<protein>
    <submittedName>
        <fullName evidence="4">Uncharacterized protein</fullName>
    </submittedName>
</protein>
<dbReference type="EMBL" id="CAGKOT010000013">
    <property type="protein sequence ID" value="CAB5359144.1"/>
    <property type="molecule type" value="Genomic_DNA"/>
</dbReference>
<accession>A0A2I1ER05</accession>
<dbReference type="Proteomes" id="UP000684084">
    <property type="component" value="Unassembled WGS sequence"/>
</dbReference>
<keyword evidence="1" id="KW-1133">Transmembrane helix</keyword>
<feature type="transmembrane region" description="Helical" evidence="1">
    <location>
        <begin position="93"/>
        <end position="111"/>
    </location>
</feature>
<dbReference type="AlphaFoldDB" id="A0A2I1ER05"/>
<dbReference type="VEuPathDB" id="FungiDB:RhiirA1_481841"/>
<evidence type="ECO:0000313" key="5">
    <source>
        <dbReference type="Proteomes" id="UP000232688"/>
    </source>
</evidence>
<keyword evidence="1" id="KW-0812">Transmembrane</keyword>
<evidence type="ECO:0000313" key="2">
    <source>
        <dbReference type="EMBL" id="CAB5359144.1"/>
    </source>
</evidence>
<reference evidence="3 6" key="2">
    <citation type="submission" date="2017-09" db="EMBL/GenBank/DDBJ databases">
        <title>Extensive intraspecific genome diversity in a model arbuscular mycorrhizal fungus.</title>
        <authorList>
            <person name="Chen E.C."/>
            <person name="Morin E."/>
            <person name="Beaudet D."/>
            <person name="Noel J."/>
            <person name="Ndikumana S."/>
            <person name="Charron P."/>
            <person name="St-Onge C."/>
            <person name="Giorgi J."/>
            <person name="Grigoriev I.V."/>
            <person name="Roux C."/>
            <person name="Martin F.M."/>
            <person name="Corradi N."/>
        </authorList>
    </citation>
    <scope>NUCLEOTIDE SEQUENCE [LARGE SCALE GENOMIC DNA]</scope>
    <source>
        <strain evidence="3 6">A5</strain>
    </source>
</reference>
<dbReference type="Proteomes" id="UP000232722">
    <property type="component" value="Unassembled WGS sequence"/>
</dbReference>
<evidence type="ECO:0000313" key="6">
    <source>
        <dbReference type="Proteomes" id="UP000232722"/>
    </source>
</evidence>